<dbReference type="PANTHER" id="PTHR39515:SF2">
    <property type="entry name" value="HTH-TYPE TRANSCRIPTIONAL REGULATOR RV0880"/>
    <property type="match status" value="1"/>
</dbReference>
<reference evidence="2 3" key="1">
    <citation type="submission" date="2015-03" db="EMBL/GenBank/DDBJ databases">
        <authorList>
            <person name="Murphy D."/>
        </authorList>
    </citation>
    <scope>NUCLEOTIDE SEQUENCE [LARGE SCALE GENOMIC DNA]</scope>
    <source>
        <strain evidence="2 3">DSM 44277</strain>
    </source>
</reference>
<name>A0A0U0WE27_MYCBE</name>
<dbReference type="RefSeq" id="WP_085179725.1">
    <property type="nucleotide sequence ID" value="NZ_CSTD01000005.1"/>
</dbReference>
<dbReference type="SUPFAM" id="SSF46785">
    <property type="entry name" value="Winged helix' DNA-binding domain"/>
    <property type="match status" value="1"/>
</dbReference>
<dbReference type="InterPro" id="IPR036390">
    <property type="entry name" value="WH_DNA-bd_sf"/>
</dbReference>
<dbReference type="Proteomes" id="UP000198875">
    <property type="component" value="Unassembled WGS sequence"/>
</dbReference>
<dbReference type="GO" id="GO:0003700">
    <property type="term" value="F:DNA-binding transcription factor activity"/>
    <property type="evidence" value="ECO:0007669"/>
    <property type="project" value="InterPro"/>
</dbReference>
<protein>
    <submittedName>
        <fullName evidence="2">MarR family transcriptional regulator</fullName>
    </submittedName>
</protein>
<dbReference type="InterPro" id="IPR036388">
    <property type="entry name" value="WH-like_DNA-bd_sf"/>
</dbReference>
<accession>A0A0U0WE27</accession>
<proteinExistence type="predicted"/>
<dbReference type="Gene3D" id="1.10.287.100">
    <property type="match status" value="1"/>
</dbReference>
<dbReference type="EMBL" id="CSTD01000005">
    <property type="protein sequence ID" value="CPR12832.1"/>
    <property type="molecule type" value="Genomic_DNA"/>
</dbReference>
<dbReference type="AlphaFoldDB" id="A0A0U0WE27"/>
<dbReference type="Pfam" id="PF01047">
    <property type="entry name" value="MarR"/>
    <property type="match status" value="1"/>
</dbReference>
<sequence>MARFSESSVQAARDLRVVFSRLRRRLRDITTGDDLTPPQTAVLLRLAKNGAASTSELAGAERVRPQSMAATVAGLDRHGLIDRAPDPHDGRRQLITLTALGRRRAEGHRAVREEWLVRALEDRYTERERRVINEALALLGRLDA</sequence>
<feature type="domain" description="HTH marR-type" evidence="1">
    <location>
        <begin position="8"/>
        <end position="144"/>
    </location>
</feature>
<gene>
    <name evidence="2" type="ORF">BN971_04138</name>
</gene>
<dbReference type="InterPro" id="IPR000835">
    <property type="entry name" value="HTH_MarR-typ"/>
</dbReference>
<dbReference type="OrthoDB" id="3215377at2"/>
<evidence type="ECO:0000259" key="1">
    <source>
        <dbReference type="PROSITE" id="PS50995"/>
    </source>
</evidence>
<dbReference type="Gene3D" id="1.10.10.10">
    <property type="entry name" value="Winged helix-like DNA-binding domain superfamily/Winged helix DNA-binding domain"/>
    <property type="match status" value="1"/>
</dbReference>
<organism evidence="2 3">
    <name type="scientific">Mycobacterium bohemicum DSM 44277</name>
    <dbReference type="NCBI Taxonomy" id="1236609"/>
    <lineage>
        <taxon>Bacteria</taxon>
        <taxon>Bacillati</taxon>
        <taxon>Actinomycetota</taxon>
        <taxon>Actinomycetes</taxon>
        <taxon>Mycobacteriales</taxon>
        <taxon>Mycobacteriaceae</taxon>
        <taxon>Mycobacterium</taxon>
    </lineage>
</organism>
<evidence type="ECO:0000313" key="3">
    <source>
        <dbReference type="Proteomes" id="UP000198875"/>
    </source>
</evidence>
<evidence type="ECO:0000313" key="2">
    <source>
        <dbReference type="EMBL" id="CPR12832.1"/>
    </source>
</evidence>
<dbReference type="PROSITE" id="PS50995">
    <property type="entry name" value="HTH_MARR_2"/>
    <property type="match status" value="1"/>
</dbReference>
<dbReference type="PANTHER" id="PTHR39515">
    <property type="entry name" value="CONSERVED PROTEIN"/>
    <property type="match status" value="1"/>
</dbReference>
<dbReference type="SMART" id="SM00347">
    <property type="entry name" value="HTH_MARR"/>
    <property type="match status" value="1"/>
</dbReference>
<dbReference type="InterPro" id="IPR052526">
    <property type="entry name" value="HTH-type_Bedaq_tolerance"/>
</dbReference>